<feature type="transmembrane region" description="Helical" evidence="2">
    <location>
        <begin position="200"/>
        <end position="222"/>
    </location>
</feature>
<dbReference type="SUPFAM" id="SSF55874">
    <property type="entry name" value="ATPase domain of HSP90 chaperone/DNA topoisomerase II/histidine kinase"/>
    <property type="match status" value="1"/>
</dbReference>
<dbReference type="RefSeq" id="WP_182953791.1">
    <property type="nucleotide sequence ID" value="NZ_WNXC01000001.1"/>
</dbReference>
<dbReference type="PANTHER" id="PTHR34220:SF7">
    <property type="entry name" value="SENSOR HISTIDINE KINASE YPDA"/>
    <property type="match status" value="1"/>
</dbReference>
<evidence type="ECO:0000259" key="3">
    <source>
        <dbReference type="Pfam" id="PF06580"/>
    </source>
</evidence>
<keyword evidence="5" id="KW-1185">Reference proteome</keyword>
<evidence type="ECO:0000256" key="1">
    <source>
        <dbReference type="SAM" id="Coils"/>
    </source>
</evidence>
<dbReference type="Gene3D" id="3.30.565.10">
    <property type="entry name" value="Histidine kinase-like ATPase, C-terminal domain"/>
    <property type="match status" value="1"/>
</dbReference>
<proteinExistence type="predicted"/>
<feature type="domain" description="Signal transduction histidine kinase internal region" evidence="3">
    <location>
        <begin position="305"/>
        <end position="381"/>
    </location>
</feature>
<evidence type="ECO:0000313" key="4">
    <source>
        <dbReference type="EMBL" id="MBB2148153.1"/>
    </source>
</evidence>
<feature type="transmembrane region" description="Helical" evidence="2">
    <location>
        <begin position="234"/>
        <end position="253"/>
    </location>
</feature>
<reference evidence="4 5" key="1">
    <citation type="submission" date="2019-11" db="EMBL/GenBank/DDBJ databases">
        <title>Description of Pedobacter sp. LMG 31462T.</title>
        <authorList>
            <person name="Carlier A."/>
            <person name="Qi S."/>
            <person name="Vandamme P."/>
        </authorList>
    </citation>
    <scope>NUCLEOTIDE SEQUENCE [LARGE SCALE GENOMIC DNA]</scope>
    <source>
        <strain evidence="4 5">LMG 31462</strain>
    </source>
</reference>
<feature type="coiled-coil region" evidence="1">
    <location>
        <begin position="283"/>
        <end position="313"/>
    </location>
</feature>
<dbReference type="EMBL" id="WNXC01000001">
    <property type="protein sequence ID" value="MBB2148153.1"/>
    <property type="molecule type" value="Genomic_DNA"/>
</dbReference>
<gene>
    <name evidence="4" type="ORF">GM920_04420</name>
</gene>
<keyword evidence="2" id="KW-0472">Membrane</keyword>
<accession>A0ABR6EUM8</accession>
<feature type="transmembrane region" description="Helical" evidence="2">
    <location>
        <begin position="136"/>
        <end position="153"/>
    </location>
</feature>
<evidence type="ECO:0000313" key="5">
    <source>
        <dbReference type="Proteomes" id="UP000636110"/>
    </source>
</evidence>
<sequence>MKNKLINHEILFFVLLAAMSTIKVSLSVGITERMAALVLPTLLPRIGVILLFLMVYLWINLFTIPRFKRIEKKGYLDYLYLVAQLLALSFLLAFGVNVASYYANPAIYNYGGYQLFALFGYNDQPLKSIWMGWERGLLILTLYGVYAALREYLCYRIENSGSKKGYYTLIVNQISGLLVIYLIIPIFLSTFNLFANDLYYLVYFMVATSVVFIYVSSVYWLFPSFLSGNKLNIGFVLRLLLSTFVFACPLLFFLPDFNLFRTLWLENWVFQLVFTVPCTWLLYRQQKDRLLELKQAAMELTRSKADLQFLRAQINPHFLFNALNTLYGIALIDGSKRTANGIQMLGDMMRFMLEDNQQDFIPMKDELAYLENYIALQKLRILPSDQIRLETNLEVAYCDHLIVPMLLIPFVENAFKHGIAADEKSWIVLELTCTADCIHFKVRNGVPKAIYIDPERKSSGIGLNNVRERLMLFYEGRYQLNCHTVEDEYLAELTILFPN</sequence>
<dbReference type="InterPro" id="IPR050640">
    <property type="entry name" value="Bact_2-comp_sensor_kinase"/>
</dbReference>
<feature type="transmembrane region" description="Helical" evidence="2">
    <location>
        <begin position="37"/>
        <end position="59"/>
    </location>
</feature>
<dbReference type="Proteomes" id="UP000636110">
    <property type="component" value="Unassembled WGS sequence"/>
</dbReference>
<dbReference type="InterPro" id="IPR036890">
    <property type="entry name" value="HATPase_C_sf"/>
</dbReference>
<feature type="transmembrane region" description="Helical" evidence="2">
    <location>
        <begin position="79"/>
        <end position="103"/>
    </location>
</feature>
<feature type="transmembrane region" description="Helical" evidence="2">
    <location>
        <begin position="165"/>
        <end position="188"/>
    </location>
</feature>
<keyword evidence="2" id="KW-1133">Transmembrane helix</keyword>
<evidence type="ECO:0000256" key="2">
    <source>
        <dbReference type="SAM" id="Phobius"/>
    </source>
</evidence>
<name>A0ABR6EUM8_9SPHI</name>
<organism evidence="4 5">
    <name type="scientific">Pedobacter gandavensis</name>
    <dbReference type="NCBI Taxonomy" id="2679963"/>
    <lineage>
        <taxon>Bacteria</taxon>
        <taxon>Pseudomonadati</taxon>
        <taxon>Bacteroidota</taxon>
        <taxon>Sphingobacteriia</taxon>
        <taxon>Sphingobacteriales</taxon>
        <taxon>Sphingobacteriaceae</taxon>
        <taxon>Pedobacter</taxon>
    </lineage>
</organism>
<protein>
    <recommendedName>
        <fullName evidence="3">Signal transduction histidine kinase internal region domain-containing protein</fullName>
    </recommendedName>
</protein>
<dbReference type="InterPro" id="IPR010559">
    <property type="entry name" value="Sig_transdc_His_kin_internal"/>
</dbReference>
<dbReference type="Pfam" id="PF06580">
    <property type="entry name" value="His_kinase"/>
    <property type="match status" value="1"/>
</dbReference>
<feature type="transmembrane region" description="Helical" evidence="2">
    <location>
        <begin position="265"/>
        <end position="283"/>
    </location>
</feature>
<keyword evidence="1" id="KW-0175">Coiled coil</keyword>
<dbReference type="PANTHER" id="PTHR34220">
    <property type="entry name" value="SENSOR HISTIDINE KINASE YPDA"/>
    <property type="match status" value="1"/>
</dbReference>
<keyword evidence="2" id="KW-0812">Transmembrane</keyword>
<comment type="caution">
    <text evidence="4">The sequence shown here is derived from an EMBL/GenBank/DDBJ whole genome shotgun (WGS) entry which is preliminary data.</text>
</comment>